<keyword evidence="5" id="KW-1185">Reference proteome</keyword>
<organism evidence="4 5">
    <name type="scientific">Actinomyces respiraculi</name>
    <dbReference type="NCBI Taxonomy" id="2744574"/>
    <lineage>
        <taxon>Bacteria</taxon>
        <taxon>Bacillati</taxon>
        <taxon>Actinomycetota</taxon>
        <taxon>Actinomycetes</taxon>
        <taxon>Actinomycetales</taxon>
        <taxon>Actinomycetaceae</taxon>
        <taxon>Actinomyces</taxon>
    </lineage>
</organism>
<dbReference type="Pfam" id="PF13280">
    <property type="entry name" value="WYL"/>
    <property type="match status" value="1"/>
</dbReference>
<evidence type="ECO:0000313" key="5">
    <source>
        <dbReference type="Proteomes" id="UP000594637"/>
    </source>
</evidence>
<accession>A0A7T0PWD3</accession>
<feature type="domain" description="PafC HTH" evidence="2">
    <location>
        <begin position="8"/>
        <end position="111"/>
    </location>
</feature>
<dbReference type="InterPro" id="IPR026881">
    <property type="entry name" value="WYL_dom"/>
</dbReference>
<dbReference type="Pfam" id="PF25583">
    <property type="entry name" value="WCX"/>
    <property type="match status" value="1"/>
</dbReference>
<reference evidence="4 5" key="1">
    <citation type="submission" date="2020-11" db="EMBL/GenBank/DDBJ databases">
        <title>Actinomyces sp. ZJ750.</title>
        <authorList>
            <person name="Zhou J."/>
        </authorList>
    </citation>
    <scope>NUCLEOTIDE SEQUENCE [LARGE SCALE GENOMIC DNA]</scope>
    <source>
        <strain evidence="4 5">ZJ750</strain>
    </source>
</reference>
<dbReference type="PIRSF" id="PIRSF016838">
    <property type="entry name" value="PafC"/>
    <property type="match status" value="1"/>
</dbReference>
<dbReference type="PANTHER" id="PTHR34580:SF1">
    <property type="entry name" value="PROTEIN PAFC"/>
    <property type="match status" value="1"/>
</dbReference>
<dbReference type="KEGG" id="arep:ID810_06245"/>
<dbReference type="PROSITE" id="PS52050">
    <property type="entry name" value="WYL"/>
    <property type="match status" value="1"/>
</dbReference>
<evidence type="ECO:0000259" key="3">
    <source>
        <dbReference type="Pfam" id="PF25583"/>
    </source>
</evidence>
<dbReference type="PANTHER" id="PTHR34580">
    <property type="match status" value="1"/>
</dbReference>
<dbReference type="InterPro" id="IPR028349">
    <property type="entry name" value="PafC-like"/>
</dbReference>
<sequence>MARPSSTDRLLRLLALPAWVSDHPGATLAQAAAQFGVTEGQLRRDVETLWVSGLPGGTPDLLVDFDADLLDEGRLRLTAPLGLDRPVTLTREEGTALLLSLRVLARLLSAVPGATAPLRRAEQVLSDLLEAPVQAVGESEDPVLAAVTRALAEGRRLHLVYASATDERSERDVDPFEIVSDGSHLSLRAWCTHRRAERTFRLDRILQATVTEQAAAPHRRLRAQGLERLADREEAQTAELHLAPAGRWLVEQAGCERVEEHPDGTLTATVRGRSRDWLVGLVLSAGRHVLDVSPPELREEAAARARAALALAQGDRQGDSTS</sequence>
<dbReference type="InterPro" id="IPR051534">
    <property type="entry name" value="CBASS_pafABC_assoc_protein"/>
</dbReference>
<evidence type="ECO:0000313" key="4">
    <source>
        <dbReference type="EMBL" id="QPL04435.1"/>
    </source>
</evidence>
<dbReference type="RefSeq" id="WP_166854974.1">
    <property type="nucleotide sequence ID" value="NZ_CP063989.1"/>
</dbReference>
<dbReference type="Pfam" id="PF19187">
    <property type="entry name" value="HTH_PafC"/>
    <property type="match status" value="1"/>
</dbReference>
<protein>
    <submittedName>
        <fullName evidence="4">WYL domain-containing protein</fullName>
    </submittedName>
</protein>
<dbReference type="EMBL" id="CP063989">
    <property type="protein sequence ID" value="QPL04435.1"/>
    <property type="molecule type" value="Genomic_DNA"/>
</dbReference>
<feature type="domain" description="WCX" evidence="3">
    <location>
        <begin position="235"/>
        <end position="309"/>
    </location>
</feature>
<name>A0A7T0PWD3_9ACTO</name>
<dbReference type="Proteomes" id="UP000594637">
    <property type="component" value="Chromosome"/>
</dbReference>
<dbReference type="InterPro" id="IPR043839">
    <property type="entry name" value="PafC_HTH"/>
</dbReference>
<dbReference type="InterPro" id="IPR057727">
    <property type="entry name" value="WCX_dom"/>
</dbReference>
<evidence type="ECO:0000259" key="2">
    <source>
        <dbReference type="Pfam" id="PF19187"/>
    </source>
</evidence>
<dbReference type="AlphaFoldDB" id="A0A7T0PWD3"/>
<proteinExistence type="predicted"/>
<evidence type="ECO:0000259" key="1">
    <source>
        <dbReference type="Pfam" id="PF13280"/>
    </source>
</evidence>
<gene>
    <name evidence="4" type="ORF">ID810_06245</name>
</gene>
<feature type="domain" description="WYL" evidence="1">
    <location>
        <begin position="142"/>
        <end position="210"/>
    </location>
</feature>